<protein>
    <submittedName>
        <fullName evidence="1">Uncharacterized protein</fullName>
    </submittedName>
</protein>
<dbReference type="EMBL" id="CM064440">
    <property type="protein sequence ID" value="KAK3424109.1"/>
    <property type="molecule type" value="Genomic_DNA"/>
</dbReference>
<comment type="caution">
    <text evidence="1">The sequence shown here is derived from an EMBL/GenBank/DDBJ whole genome shotgun (WGS) entry which is preliminary data.</text>
</comment>
<dbReference type="Proteomes" id="UP000030711">
    <property type="component" value="Chromosome 6"/>
</dbReference>
<name>A0ACC3KCA0_EUCGR</name>
<sequence length="757" mass="86671">MQSFLDEVAKEESREVNGQSSTELTCRLWLSWREEGCREVAEGESREANNQFSVEPQSRGMLTHAEGAEEESREYNNQLSTEPPSPLLLPKFLVHMELLERQFHQSSTCKHCLSIHQNNKLKQKAEDLLRQGKFPKGVFEARETKFNKFSEVKMGGEAFQKNATKILEYLARNQVSRLGIYGMGQTSSNVVWLFNQMWKYFNLEEVGIPVREDGFKLVMTTQSLDICCQMQCPEKMKIERLSQKEAKRLFMQELGPEVALNLETEAVVNSIVKECAGLPLGVIMMAASMRGVTDVFKWKHYLVLMKLKFSYNCLGNLEVQQCFLSCALRYRVRRGGGFLRGSRDGLNIRERQYNRGLTILNRLGNVCLLEDHGIAMTMHDLIRDMALHIMSVTSIVEAGKGLMRTPPEELWMDALEKVSLMENRFIEFVLNMSPNCPKVSTLLFDYGLSHGTVIPDSFFKKLWGLKVLNVSRCDLRELPNSISDLVNLRALLLEGCRKLRPLEGLLVNLRYLDLTGTSIRRLPKGTLRGLLNLQYLKALVVNGEDITNLWALETLECCFEDVDGFNKDVMVIKQISPRYYELKIDQEELKGYVEVSDDARFGNCERRVYFCLNMEEIIGDHPPYMPFEEISYKSLIVRRCGNMRKLFPHELLIHLRNLDSIWVDCCRGMVEMISGAGQGQEGSIMTLVNNTPSSLQSSISLLKLKRLYLHNLPQVKSICEVPISCDSMDYTGVYTCPKLNRIPLQLQFCDDIEHLST</sequence>
<evidence type="ECO:0000313" key="1">
    <source>
        <dbReference type="EMBL" id="KAK3424109.1"/>
    </source>
</evidence>
<reference evidence="1 2" key="1">
    <citation type="journal article" date="2014" name="Nature">
        <title>The genome of Eucalyptus grandis.</title>
        <authorList>
            <person name="Myburg A.A."/>
            <person name="Grattapaglia D."/>
            <person name="Tuskan G.A."/>
            <person name="Hellsten U."/>
            <person name="Hayes R.D."/>
            <person name="Grimwood J."/>
            <person name="Jenkins J."/>
            <person name="Lindquist E."/>
            <person name="Tice H."/>
            <person name="Bauer D."/>
            <person name="Goodstein D.M."/>
            <person name="Dubchak I."/>
            <person name="Poliakov A."/>
            <person name="Mizrachi E."/>
            <person name="Kullan A.R."/>
            <person name="Hussey S.G."/>
            <person name="Pinard D."/>
            <person name="van der Merwe K."/>
            <person name="Singh P."/>
            <person name="van Jaarsveld I."/>
            <person name="Silva-Junior O.B."/>
            <person name="Togawa R.C."/>
            <person name="Pappas M.R."/>
            <person name="Faria D.A."/>
            <person name="Sansaloni C.P."/>
            <person name="Petroli C.D."/>
            <person name="Yang X."/>
            <person name="Ranjan P."/>
            <person name="Tschaplinski T.J."/>
            <person name="Ye C.Y."/>
            <person name="Li T."/>
            <person name="Sterck L."/>
            <person name="Vanneste K."/>
            <person name="Murat F."/>
            <person name="Soler M."/>
            <person name="Clemente H.S."/>
            <person name="Saidi N."/>
            <person name="Cassan-Wang H."/>
            <person name="Dunand C."/>
            <person name="Hefer C.A."/>
            <person name="Bornberg-Bauer E."/>
            <person name="Kersting A.R."/>
            <person name="Vining K."/>
            <person name="Amarasinghe V."/>
            <person name="Ranik M."/>
            <person name="Naithani S."/>
            <person name="Elser J."/>
            <person name="Boyd A.E."/>
            <person name="Liston A."/>
            <person name="Spatafora J.W."/>
            <person name="Dharmwardhana P."/>
            <person name="Raja R."/>
            <person name="Sullivan C."/>
            <person name="Romanel E."/>
            <person name="Alves-Ferreira M."/>
            <person name="Kulheim C."/>
            <person name="Foley W."/>
            <person name="Carocha V."/>
            <person name="Paiva J."/>
            <person name="Kudrna D."/>
            <person name="Brommonschenkel S.H."/>
            <person name="Pasquali G."/>
            <person name="Byrne M."/>
            <person name="Rigault P."/>
            <person name="Tibbits J."/>
            <person name="Spokevicius A."/>
            <person name="Jones R.C."/>
            <person name="Steane D.A."/>
            <person name="Vaillancourt R.E."/>
            <person name="Potts B.M."/>
            <person name="Joubert F."/>
            <person name="Barry K."/>
            <person name="Pappas G.J."/>
            <person name="Strauss S.H."/>
            <person name="Jaiswal P."/>
            <person name="Grima-Pettenati J."/>
            <person name="Salse J."/>
            <person name="Van de Peer Y."/>
            <person name="Rokhsar D.S."/>
            <person name="Schmutz J."/>
        </authorList>
    </citation>
    <scope>NUCLEOTIDE SEQUENCE [LARGE SCALE GENOMIC DNA]</scope>
    <source>
        <strain evidence="2">cv. BRASUZ1</strain>
        <tissue evidence="1">Leaf extractions</tissue>
    </source>
</reference>
<keyword evidence="2" id="KW-1185">Reference proteome</keyword>
<evidence type="ECO:0000313" key="2">
    <source>
        <dbReference type="Proteomes" id="UP000030711"/>
    </source>
</evidence>
<accession>A0ACC3KCA0</accession>
<proteinExistence type="predicted"/>
<organism evidence="1 2">
    <name type="scientific">Eucalyptus grandis</name>
    <name type="common">Flooded gum</name>
    <dbReference type="NCBI Taxonomy" id="71139"/>
    <lineage>
        <taxon>Eukaryota</taxon>
        <taxon>Viridiplantae</taxon>
        <taxon>Streptophyta</taxon>
        <taxon>Embryophyta</taxon>
        <taxon>Tracheophyta</taxon>
        <taxon>Spermatophyta</taxon>
        <taxon>Magnoliopsida</taxon>
        <taxon>eudicotyledons</taxon>
        <taxon>Gunneridae</taxon>
        <taxon>Pentapetalae</taxon>
        <taxon>rosids</taxon>
        <taxon>malvids</taxon>
        <taxon>Myrtales</taxon>
        <taxon>Myrtaceae</taxon>
        <taxon>Myrtoideae</taxon>
        <taxon>Eucalypteae</taxon>
        <taxon>Eucalyptus</taxon>
    </lineage>
</organism>
<gene>
    <name evidence="1" type="ORF">EUGRSUZ_F00896</name>
</gene>